<feature type="transmembrane region" description="Helical" evidence="5">
    <location>
        <begin position="345"/>
        <end position="362"/>
    </location>
</feature>
<gene>
    <name evidence="6" type="ORF">Bhyg_14679</name>
</gene>
<keyword evidence="7" id="KW-1185">Reference proteome</keyword>
<dbReference type="SMART" id="SM01417">
    <property type="entry name" value="Solute_trans_a"/>
    <property type="match status" value="1"/>
</dbReference>
<dbReference type="OrthoDB" id="5832279at2759"/>
<protein>
    <submittedName>
        <fullName evidence="6">Organic solute transporter alpha-like protein</fullName>
    </submittedName>
</protein>
<reference evidence="6" key="1">
    <citation type="submission" date="2022-07" db="EMBL/GenBank/DDBJ databases">
        <authorList>
            <person name="Trinca V."/>
            <person name="Uliana J.V.C."/>
            <person name="Torres T.T."/>
            <person name="Ward R.J."/>
            <person name="Monesi N."/>
        </authorList>
    </citation>
    <scope>NUCLEOTIDE SEQUENCE</scope>
    <source>
        <strain evidence="6">HSMRA1968</strain>
        <tissue evidence="6">Whole embryos</tissue>
    </source>
</reference>
<sequence length="424" mass="48643">MHMAHSFENEEKIGFDEDCEINQEESDRDFMNKSYRQNRIQPCTYSAMERVTCSVRSLISSSKFTNQSSEDETHRRERNMIDSNISKYLGNITNELRSPSPLPRTAELFAVHNDDVISIRQIEETILRGDPTASEIFRDLSTFLLVSYIVGLILFLITLIKFILFIPNILRNTPARYVSRTFLLCGMYTIVAASSLTSILVPRALIFCESVSIVTFGLCSYQFFCLCVDYAGGECNFIQIADDVKVLNMRTPPCCCCLCFMHPMHINKNTFLKLRILILQLPIVLGILYFMLNVIYLEDSVLFNDINFYFMPFMGISILIGIWGLQITSRMFSPLFLEYKIMPKYLSMQLVLLICKLQPLVAQIEVAVNGSSSDEYPITRKVFGNVIVQLLILFEVICLSFWCHHLYKGPSRNGAKEKEETEST</sequence>
<evidence type="ECO:0000256" key="3">
    <source>
        <dbReference type="ARBA" id="ARBA00022989"/>
    </source>
</evidence>
<keyword evidence="4 5" id="KW-0472">Membrane</keyword>
<feature type="transmembrane region" description="Helical" evidence="5">
    <location>
        <begin position="382"/>
        <end position="403"/>
    </location>
</feature>
<feature type="transmembrane region" description="Helical" evidence="5">
    <location>
        <begin position="143"/>
        <end position="166"/>
    </location>
</feature>
<evidence type="ECO:0000256" key="1">
    <source>
        <dbReference type="ARBA" id="ARBA00004141"/>
    </source>
</evidence>
<dbReference type="Proteomes" id="UP001151699">
    <property type="component" value="Chromosome C"/>
</dbReference>
<dbReference type="PANTHER" id="PTHR23423">
    <property type="entry name" value="ORGANIC SOLUTE TRANSPORTER-RELATED"/>
    <property type="match status" value="1"/>
</dbReference>
<evidence type="ECO:0000313" key="6">
    <source>
        <dbReference type="EMBL" id="KAJ6636092.1"/>
    </source>
</evidence>
<dbReference type="AlphaFoldDB" id="A0A9Q0MQD7"/>
<organism evidence="6 7">
    <name type="scientific">Pseudolycoriella hygida</name>
    <dbReference type="NCBI Taxonomy" id="35572"/>
    <lineage>
        <taxon>Eukaryota</taxon>
        <taxon>Metazoa</taxon>
        <taxon>Ecdysozoa</taxon>
        <taxon>Arthropoda</taxon>
        <taxon>Hexapoda</taxon>
        <taxon>Insecta</taxon>
        <taxon>Pterygota</taxon>
        <taxon>Neoptera</taxon>
        <taxon>Endopterygota</taxon>
        <taxon>Diptera</taxon>
        <taxon>Nematocera</taxon>
        <taxon>Sciaroidea</taxon>
        <taxon>Sciaridae</taxon>
        <taxon>Pseudolycoriella</taxon>
    </lineage>
</organism>
<keyword evidence="2 5" id="KW-0812">Transmembrane</keyword>
<evidence type="ECO:0000256" key="2">
    <source>
        <dbReference type="ARBA" id="ARBA00022692"/>
    </source>
</evidence>
<evidence type="ECO:0000313" key="7">
    <source>
        <dbReference type="Proteomes" id="UP001151699"/>
    </source>
</evidence>
<dbReference type="Pfam" id="PF03619">
    <property type="entry name" value="Solute_trans_a"/>
    <property type="match status" value="1"/>
</dbReference>
<name>A0A9Q0MQD7_9DIPT</name>
<dbReference type="GO" id="GO:0016020">
    <property type="term" value="C:membrane"/>
    <property type="evidence" value="ECO:0007669"/>
    <property type="project" value="UniProtKB-SubCell"/>
</dbReference>
<evidence type="ECO:0000256" key="5">
    <source>
        <dbReference type="SAM" id="Phobius"/>
    </source>
</evidence>
<accession>A0A9Q0MQD7</accession>
<feature type="transmembrane region" description="Helical" evidence="5">
    <location>
        <begin position="308"/>
        <end position="325"/>
    </location>
</feature>
<feature type="transmembrane region" description="Helical" evidence="5">
    <location>
        <begin position="274"/>
        <end position="296"/>
    </location>
</feature>
<proteinExistence type="predicted"/>
<comment type="subcellular location">
    <subcellularLocation>
        <location evidence="1">Membrane</location>
        <topology evidence="1">Multi-pass membrane protein</topology>
    </subcellularLocation>
</comment>
<feature type="transmembrane region" description="Helical" evidence="5">
    <location>
        <begin position="178"/>
        <end position="201"/>
    </location>
</feature>
<dbReference type="InterPro" id="IPR005178">
    <property type="entry name" value="Ostalpha/TMEM184C"/>
</dbReference>
<evidence type="ECO:0000256" key="4">
    <source>
        <dbReference type="ARBA" id="ARBA00023136"/>
    </source>
</evidence>
<keyword evidence="3 5" id="KW-1133">Transmembrane helix</keyword>
<comment type="caution">
    <text evidence="6">The sequence shown here is derived from an EMBL/GenBank/DDBJ whole genome shotgun (WGS) entry which is preliminary data.</text>
</comment>
<dbReference type="EMBL" id="WJQU01000004">
    <property type="protein sequence ID" value="KAJ6636092.1"/>
    <property type="molecule type" value="Genomic_DNA"/>
</dbReference>